<proteinExistence type="predicted"/>
<keyword evidence="2" id="KW-0547">Nucleotide-binding</keyword>
<organism evidence="2 3">
    <name type="scientific">Candidatus Nitronereus thalassa</name>
    <dbReference type="NCBI Taxonomy" id="3020898"/>
    <lineage>
        <taxon>Bacteria</taxon>
        <taxon>Pseudomonadati</taxon>
        <taxon>Nitrospirota</taxon>
        <taxon>Nitrospiria</taxon>
        <taxon>Nitrospirales</taxon>
        <taxon>Nitrospiraceae</taxon>
        <taxon>Candidatus Nitronereus</taxon>
    </lineage>
</organism>
<dbReference type="EMBL" id="JAQOUE010000001">
    <property type="protein sequence ID" value="MDT7043089.1"/>
    <property type="molecule type" value="Genomic_DNA"/>
</dbReference>
<dbReference type="InterPro" id="IPR007421">
    <property type="entry name" value="Schlafen_AlbA_2_dom"/>
</dbReference>
<keyword evidence="2" id="KW-0067">ATP-binding</keyword>
<feature type="domain" description="Schlafen AlbA-2" evidence="1">
    <location>
        <begin position="27"/>
        <end position="139"/>
    </location>
</feature>
<dbReference type="Pfam" id="PF04326">
    <property type="entry name" value="SLFN_AlbA_2"/>
    <property type="match status" value="1"/>
</dbReference>
<dbReference type="Proteomes" id="UP001250932">
    <property type="component" value="Unassembled WGS sequence"/>
</dbReference>
<protein>
    <submittedName>
        <fullName evidence="2">ATP-binding protein</fullName>
    </submittedName>
</protein>
<comment type="caution">
    <text evidence="2">The sequence shown here is derived from an EMBL/GenBank/DDBJ whole genome shotgun (WGS) entry which is preliminary data.</text>
</comment>
<evidence type="ECO:0000313" key="2">
    <source>
        <dbReference type="EMBL" id="MDT7043089.1"/>
    </source>
</evidence>
<keyword evidence="3" id="KW-1185">Reference proteome</keyword>
<accession>A0ABU3K9S5</accession>
<evidence type="ECO:0000313" key="3">
    <source>
        <dbReference type="Proteomes" id="UP001250932"/>
    </source>
</evidence>
<evidence type="ECO:0000259" key="1">
    <source>
        <dbReference type="Pfam" id="PF04326"/>
    </source>
</evidence>
<dbReference type="Gene3D" id="3.30.950.30">
    <property type="entry name" value="Schlafen, AAA domain"/>
    <property type="match status" value="1"/>
</dbReference>
<dbReference type="InterPro" id="IPR038461">
    <property type="entry name" value="Schlafen_AlbA_2_dom_sf"/>
</dbReference>
<dbReference type="GO" id="GO:0005524">
    <property type="term" value="F:ATP binding"/>
    <property type="evidence" value="ECO:0007669"/>
    <property type="project" value="UniProtKB-KW"/>
</dbReference>
<dbReference type="RefSeq" id="WP_313833576.1">
    <property type="nucleotide sequence ID" value="NZ_JAQOUE010000001.1"/>
</dbReference>
<name>A0ABU3K9S5_9BACT</name>
<reference evidence="2 3" key="1">
    <citation type="journal article" date="2023" name="ISME J.">
        <title>Cultivation and genomic characterization of novel and ubiquitous marine nitrite-oxidizing bacteria from the Nitrospirales.</title>
        <authorList>
            <person name="Mueller A.J."/>
            <person name="Daebeler A."/>
            <person name="Herbold C.W."/>
            <person name="Kirkegaard R.H."/>
            <person name="Daims H."/>
        </authorList>
    </citation>
    <scope>NUCLEOTIDE SEQUENCE [LARGE SCALE GENOMIC DNA]</scope>
    <source>
        <strain evidence="2 3">EB</strain>
    </source>
</reference>
<gene>
    <name evidence="2" type="ORF">PPG34_12055</name>
</gene>
<sequence length="466" mass="52842">MAKSLTTDEIQTILESGKFNNLIGATEDELLECKKSPYQLDQEDQKLELAKDVSALANVRGGYIIIGARTEKTLAQLIADEVTEVHPFPQNLVDIERYFNVLKSFVYPRLEDIKIKWFVSAQNPGKGIVSIYIPKQPQVLWPFLITKNIEEIGKNRRIVFGYAERRRANAEPKSVEELHTMIRDGSLFGPINQKLDILQENVEMMSTGITVPLSKTQPHHFLEGRVGLVLSELELPTTNPFYVLGVVPHKSLDIPDLFKGAETNVVKLLHDPPSLRSRGFDLSCYETDRIIAGERRRVMIKKYKSLNLWRDGMLIFASEGDNFLCWGSKPGRLRINPLALVESLYLFSKLANLVYKEGKLPPQVVVFHLEIRNMTINEFPVGLVPGPLGSFKSIFGADIHDAPESSKKINLEWNEEITPGVVAYRLARELYVWFGISEDHIPYTELSGTDKVISENKIIEMNRNPI</sequence>